<evidence type="ECO:0000256" key="2">
    <source>
        <dbReference type="ARBA" id="ARBA00023015"/>
    </source>
</evidence>
<accession>A0AAD3CVX0</accession>
<dbReference type="Proteomes" id="UP001054902">
    <property type="component" value="Unassembled WGS sequence"/>
</dbReference>
<feature type="region of interest" description="Disordered" evidence="6">
    <location>
        <begin position="1"/>
        <end position="71"/>
    </location>
</feature>
<organism evidence="8 9">
    <name type="scientific">Chaetoceros tenuissimus</name>
    <dbReference type="NCBI Taxonomy" id="426638"/>
    <lineage>
        <taxon>Eukaryota</taxon>
        <taxon>Sar</taxon>
        <taxon>Stramenopiles</taxon>
        <taxon>Ochrophyta</taxon>
        <taxon>Bacillariophyta</taxon>
        <taxon>Coscinodiscophyceae</taxon>
        <taxon>Chaetocerotophycidae</taxon>
        <taxon>Chaetocerotales</taxon>
        <taxon>Chaetocerotaceae</taxon>
        <taxon>Chaetoceros</taxon>
    </lineage>
</organism>
<comment type="caution">
    <text evidence="8">The sequence shown here is derived from an EMBL/GenBank/DDBJ whole genome shotgun (WGS) entry which is preliminary data.</text>
</comment>
<keyword evidence="9" id="KW-1185">Reference proteome</keyword>
<keyword evidence="5" id="KW-0175">Coiled coil</keyword>
<keyword evidence="4" id="KW-0539">Nucleus</keyword>
<dbReference type="Pfam" id="PF07533">
    <property type="entry name" value="BRK"/>
    <property type="match status" value="1"/>
</dbReference>
<evidence type="ECO:0000259" key="7">
    <source>
        <dbReference type="Pfam" id="PF07533"/>
    </source>
</evidence>
<dbReference type="AlphaFoldDB" id="A0AAD3CVX0"/>
<evidence type="ECO:0000313" key="9">
    <source>
        <dbReference type="Proteomes" id="UP001054902"/>
    </source>
</evidence>
<name>A0AAD3CVX0_9STRA</name>
<dbReference type="EMBL" id="BLLK01000046">
    <property type="protein sequence ID" value="GFH53017.1"/>
    <property type="molecule type" value="Genomic_DNA"/>
</dbReference>
<protein>
    <recommendedName>
        <fullName evidence="7">BRK domain-containing protein</fullName>
    </recommendedName>
</protein>
<reference evidence="8 9" key="1">
    <citation type="journal article" date="2021" name="Sci. Rep.">
        <title>The genome of the diatom Chaetoceros tenuissimus carries an ancient integrated fragment of an extant virus.</title>
        <authorList>
            <person name="Hongo Y."/>
            <person name="Kimura K."/>
            <person name="Takaki Y."/>
            <person name="Yoshida Y."/>
            <person name="Baba S."/>
            <person name="Kobayashi G."/>
            <person name="Nagasaki K."/>
            <person name="Hano T."/>
            <person name="Tomaru Y."/>
        </authorList>
    </citation>
    <scope>NUCLEOTIDE SEQUENCE [LARGE SCALE GENOMIC DNA]</scope>
    <source>
        <strain evidence="8 9">NIES-3715</strain>
    </source>
</reference>
<dbReference type="SUPFAM" id="SSF160481">
    <property type="entry name" value="BRK domain-like"/>
    <property type="match status" value="1"/>
</dbReference>
<feature type="compositionally biased region" description="Basic residues" evidence="6">
    <location>
        <begin position="113"/>
        <end position="129"/>
    </location>
</feature>
<sequence length="450" mass="49694">MDVSIKSKPRDASSASEPLKQEETHNGSSASSTRKRPHITTAGKSSIGASDEASQSRKRPKRRAANSVRFGSYKDIENVDLSLLESFQFEQSLYTSSSSRKPKKTTKPDSSRMKKSSLLKPVSSKKSRAASRSIERSEKNVGDQVIMSSQREEARHLKGALVNKILPPIILERLNDRGQKVTNLPCLLRKNPSDGVEIFNRKTGKIMKGEEAIPLENLAEALQEHSEYEPISRASTEDAIGSYQKARSSETAFISSNIKPQSNIRESKAKGRAALIISGPNRGLIGTISCRISGNWYVLENVFKNDSSDIDLVVHADDLKIIKTSSLKKKKSVNADQEEIIAVKDTSLEERPDATKVSGGKSLAQEPIMKTIDTLQLRIQALTDKKLKLKNLLQAAVPHAGTRYPTNNDTRSKIESQLKSLDEVISDASKQMEKYLIMKDMVISSSSKSK</sequence>
<evidence type="ECO:0000256" key="5">
    <source>
        <dbReference type="SAM" id="Coils"/>
    </source>
</evidence>
<dbReference type="InterPro" id="IPR006576">
    <property type="entry name" value="BRK_domain"/>
</dbReference>
<feature type="domain" description="BRK" evidence="7">
    <location>
        <begin position="195"/>
        <end position="229"/>
    </location>
</feature>
<evidence type="ECO:0000256" key="3">
    <source>
        <dbReference type="ARBA" id="ARBA00023163"/>
    </source>
</evidence>
<evidence type="ECO:0000256" key="6">
    <source>
        <dbReference type="SAM" id="MobiDB-lite"/>
    </source>
</evidence>
<keyword evidence="3" id="KW-0804">Transcription</keyword>
<comment type="subcellular location">
    <subcellularLocation>
        <location evidence="1">Nucleus</location>
    </subcellularLocation>
</comment>
<evidence type="ECO:0000256" key="4">
    <source>
        <dbReference type="ARBA" id="ARBA00023242"/>
    </source>
</evidence>
<evidence type="ECO:0000313" key="8">
    <source>
        <dbReference type="EMBL" id="GFH53017.1"/>
    </source>
</evidence>
<proteinExistence type="predicted"/>
<gene>
    <name evidence="8" type="ORF">CTEN210_09493</name>
</gene>
<feature type="region of interest" description="Disordered" evidence="6">
    <location>
        <begin position="94"/>
        <end position="146"/>
    </location>
</feature>
<dbReference type="Gene3D" id="3.40.5.120">
    <property type="match status" value="1"/>
</dbReference>
<dbReference type="GO" id="GO:0005634">
    <property type="term" value="C:nucleus"/>
    <property type="evidence" value="ECO:0007669"/>
    <property type="project" value="UniProtKB-SubCell"/>
</dbReference>
<dbReference type="InterPro" id="IPR037259">
    <property type="entry name" value="BRK_sf"/>
</dbReference>
<feature type="coiled-coil region" evidence="5">
    <location>
        <begin position="372"/>
        <end position="431"/>
    </location>
</feature>
<evidence type="ECO:0000256" key="1">
    <source>
        <dbReference type="ARBA" id="ARBA00004123"/>
    </source>
</evidence>
<keyword evidence="2" id="KW-0805">Transcription regulation</keyword>